<feature type="transmembrane region" description="Helical" evidence="7">
    <location>
        <begin position="320"/>
        <end position="343"/>
    </location>
</feature>
<evidence type="ECO:0000256" key="6">
    <source>
        <dbReference type="ARBA" id="ARBA00023136"/>
    </source>
</evidence>
<organism evidence="8 9">
    <name type="scientific">Phytophthora citrophthora</name>
    <dbReference type="NCBI Taxonomy" id="4793"/>
    <lineage>
        <taxon>Eukaryota</taxon>
        <taxon>Sar</taxon>
        <taxon>Stramenopiles</taxon>
        <taxon>Oomycota</taxon>
        <taxon>Peronosporomycetes</taxon>
        <taxon>Peronosporales</taxon>
        <taxon>Peronosporaceae</taxon>
        <taxon>Phytophthora</taxon>
    </lineage>
</organism>
<evidence type="ECO:0000256" key="5">
    <source>
        <dbReference type="ARBA" id="ARBA00022989"/>
    </source>
</evidence>
<comment type="caution">
    <text evidence="8">The sequence shown here is derived from an EMBL/GenBank/DDBJ whole genome shotgun (WGS) entry which is preliminary data.</text>
</comment>
<evidence type="ECO:0000313" key="9">
    <source>
        <dbReference type="Proteomes" id="UP001259832"/>
    </source>
</evidence>
<dbReference type="Pfam" id="PF02487">
    <property type="entry name" value="CLN3"/>
    <property type="match status" value="1"/>
</dbReference>
<dbReference type="SUPFAM" id="SSF103473">
    <property type="entry name" value="MFS general substrate transporter"/>
    <property type="match status" value="1"/>
</dbReference>
<dbReference type="EMBL" id="JASMQC010000006">
    <property type="protein sequence ID" value="KAK1944148.1"/>
    <property type="molecule type" value="Genomic_DNA"/>
</dbReference>
<evidence type="ECO:0000256" key="3">
    <source>
        <dbReference type="ARBA" id="ARBA00022448"/>
    </source>
</evidence>
<dbReference type="PANTHER" id="PTHR10981">
    <property type="entry name" value="BATTENIN"/>
    <property type="match status" value="1"/>
</dbReference>
<keyword evidence="6 7" id="KW-0472">Membrane</keyword>
<feature type="transmembrane region" description="Helical" evidence="7">
    <location>
        <begin position="129"/>
        <end position="154"/>
    </location>
</feature>
<dbReference type="PRINTS" id="PR01315">
    <property type="entry name" value="BATTENIN"/>
</dbReference>
<evidence type="ECO:0000256" key="4">
    <source>
        <dbReference type="ARBA" id="ARBA00022692"/>
    </source>
</evidence>
<comment type="subcellular location">
    <subcellularLocation>
        <location evidence="1">Endomembrane system</location>
        <topology evidence="1">Multi-pass membrane protein</topology>
    </subcellularLocation>
</comment>
<keyword evidence="5 7" id="KW-1133">Transmembrane helix</keyword>
<reference evidence="8" key="1">
    <citation type="submission" date="2023-08" db="EMBL/GenBank/DDBJ databases">
        <title>Reference Genome Resource for the Citrus Pathogen Phytophthora citrophthora.</title>
        <authorList>
            <person name="Moller H."/>
            <person name="Coetzee B."/>
            <person name="Rose L.J."/>
            <person name="Van Niekerk J.M."/>
        </authorList>
    </citation>
    <scope>NUCLEOTIDE SEQUENCE</scope>
    <source>
        <strain evidence="8">STE-U-9442</strain>
    </source>
</reference>
<feature type="transmembrane region" description="Helical" evidence="7">
    <location>
        <begin position="250"/>
        <end position="270"/>
    </location>
</feature>
<accession>A0AAD9GU39</accession>
<evidence type="ECO:0000256" key="1">
    <source>
        <dbReference type="ARBA" id="ARBA00004127"/>
    </source>
</evidence>
<keyword evidence="3" id="KW-0813">Transport</keyword>
<name>A0AAD9GU39_9STRA</name>
<keyword evidence="4 7" id="KW-0812">Transmembrane</keyword>
<evidence type="ECO:0000256" key="7">
    <source>
        <dbReference type="RuleBase" id="RU361113"/>
    </source>
</evidence>
<dbReference type="GO" id="GO:0005773">
    <property type="term" value="C:vacuole"/>
    <property type="evidence" value="ECO:0007669"/>
    <property type="project" value="TreeGrafter"/>
</dbReference>
<dbReference type="GO" id="GO:0012505">
    <property type="term" value="C:endomembrane system"/>
    <property type="evidence" value="ECO:0007669"/>
    <property type="project" value="UniProtKB-SubCell"/>
</dbReference>
<comment type="similarity">
    <text evidence="2 7">Belongs to the battenin family.</text>
</comment>
<feature type="transmembrane region" description="Helical" evidence="7">
    <location>
        <begin position="160"/>
        <end position="180"/>
    </location>
</feature>
<dbReference type="PANTHER" id="PTHR10981:SF0">
    <property type="entry name" value="BATTENIN"/>
    <property type="match status" value="1"/>
</dbReference>
<feature type="transmembrane region" description="Helical" evidence="7">
    <location>
        <begin position="349"/>
        <end position="371"/>
    </location>
</feature>
<gene>
    <name evidence="8" type="ORF">P3T76_004060</name>
</gene>
<dbReference type="GO" id="GO:0051453">
    <property type="term" value="P:regulation of intracellular pH"/>
    <property type="evidence" value="ECO:0007669"/>
    <property type="project" value="TreeGrafter"/>
</dbReference>
<sequence length="424" mass="46568">MSAKQDSEQLRNLLAFWALGFINNIGYVIMIAGAQEIAAGGVGLVYFFDIFPALIVKLSGPYWFQLVSYRQRTVTGAVWMLLSFLVVARGKHSLWLQLLGVAFSGLQSGMMEASFLAMSSFYASPIRCLTCWSSGTGLAGVGGYAWVAIFHVWGGFSFQTTLELACIFPILYVLVFLFVLDRSKLPPARTCNYMPIPDNSQDTEVAVAVMTMDSTKNKLTLKKKEMEKGEERFEDQVDASTMEFKAKMKFILTLGPYIIPLATVYLAEYTMQTGVWSAIGFPVESKEARASFYSSAGLTYQAGVFISRTSGVLFQATRPILYLMPVLQVVLLGFFIVVAATHFWYNWGLLFVCFMVGLLGGGVYVNAFTLLSKEVPPTHMELALSAVSVGDTLGVMFADCAGLFLQGCLYSINHLPGASINVTC</sequence>
<keyword evidence="9" id="KW-1185">Reference proteome</keyword>
<feature type="transmembrane region" description="Helical" evidence="7">
    <location>
        <begin position="12"/>
        <end position="31"/>
    </location>
</feature>
<dbReference type="Proteomes" id="UP001259832">
    <property type="component" value="Unassembled WGS sequence"/>
</dbReference>
<feature type="transmembrane region" description="Helical" evidence="7">
    <location>
        <begin position="37"/>
        <end position="57"/>
    </location>
</feature>
<dbReference type="InterPro" id="IPR003492">
    <property type="entry name" value="Battenin_disease_Cln3"/>
</dbReference>
<evidence type="ECO:0000256" key="2">
    <source>
        <dbReference type="ARBA" id="ARBA00007467"/>
    </source>
</evidence>
<dbReference type="GO" id="GO:0016020">
    <property type="term" value="C:membrane"/>
    <property type="evidence" value="ECO:0007669"/>
    <property type="project" value="UniProtKB-UniRule"/>
</dbReference>
<protein>
    <submittedName>
        <fullName evidence="8">Protein BTN1</fullName>
    </submittedName>
</protein>
<evidence type="ECO:0000313" key="8">
    <source>
        <dbReference type="EMBL" id="KAK1944148.1"/>
    </source>
</evidence>
<proteinExistence type="inferred from homology"/>
<dbReference type="Gene3D" id="1.20.1250.20">
    <property type="entry name" value="MFS general substrate transporter like domains"/>
    <property type="match status" value="1"/>
</dbReference>
<dbReference type="AlphaFoldDB" id="A0AAD9GU39"/>
<dbReference type="InterPro" id="IPR036259">
    <property type="entry name" value="MFS_trans_sf"/>
</dbReference>